<feature type="compositionally biased region" description="Low complexity" evidence="7">
    <location>
        <begin position="115"/>
        <end position="125"/>
    </location>
</feature>
<dbReference type="PRINTS" id="PR00888">
    <property type="entry name" value="SM22CALPONIN"/>
</dbReference>
<dbReference type="InterPro" id="IPR003096">
    <property type="entry name" value="SM22_calponin"/>
</dbReference>
<accession>A0A8C0Q632</accession>
<evidence type="ECO:0000256" key="3">
    <source>
        <dbReference type="ARBA" id="ARBA00022860"/>
    </source>
</evidence>
<evidence type="ECO:0000256" key="2">
    <source>
        <dbReference type="ARBA" id="ARBA00022737"/>
    </source>
</evidence>
<dbReference type="InterPro" id="IPR036872">
    <property type="entry name" value="CH_dom_sf"/>
</dbReference>
<evidence type="ECO:0000256" key="7">
    <source>
        <dbReference type="SAM" id="MobiDB-lite"/>
    </source>
</evidence>
<reference evidence="9" key="1">
    <citation type="submission" date="2018-10" db="EMBL/GenBank/DDBJ databases">
        <title>De novo assembly of a Great Dane genome.</title>
        <authorList>
            <person name="Kidd J.M."/>
            <person name="Pendleton A.L."/>
            <person name="Shen F."/>
            <person name="Emery S."/>
        </authorList>
    </citation>
    <scope>NUCLEOTIDE SEQUENCE [LARGE SCALE GENOMIC DNA]</scope>
    <source>
        <strain evidence="9">Great Dane</strain>
    </source>
</reference>
<comment type="similarity">
    <text evidence="1 6">Belongs to the calponin family.</text>
</comment>
<dbReference type="PROSITE" id="PS51122">
    <property type="entry name" value="CALPONIN_2"/>
    <property type="match status" value="3"/>
</dbReference>
<feature type="compositionally biased region" description="Low complexity" evidence="7">
    <location>
        <begin position="133"/>
        <end position="145"/>
    </location>
</feature>
<dbReference type="GO" id="GO:0031032">
    <property type="term" value="P:actomyosin structure organization"/>
    <property type="evidence" value="ECO:0007669"/>
    <property type="project" value="InterPro"/>
</dbReference>
<reference evidence="9" key="2">
    <citation type="submission" date="2025-08" db="UniProtKB">
        <authorList>
            <consortium name="Ensembl"/>
        </authorList>
    </citation>
    <scope>IDENTIFICATION</scope>
</reference>
<dbReference type="GO" id="GO:0005516">
    <property type="term" value="F:calmodulin binding"/>
    <property type="evidence" value="ECO:0007669"/>
    <property type="project" value="UniProtKB-KW"/>
</dbReference>
<dbReference type="PANTHER" id="PTHR47385:SF17">
    <property type="entry name" value="CALPONIN-3"/>
    <property type="match status" value="1"/>
</dbReference>
<feature type="domain" description="Calponin-homology (CH)" evidence="8">
    <location>
        <begin position="381"/>
        <end position="485"/>
    </location>
</feature>
<dbReference type="AlphaFoldDB" id="A0A8C0Q632"/>
<feature type="compositionally biased region" description="Pro residues" evidence="7">
    <location>
        <begin position="146"/>
        <end position="179"/>
    </location>
</feature>
<dbReference type="Pfam" id="PF00402">
    <property type="entry name" value="Calponin"/>
    <property type="match status" value="3"/>
</dbReference>
<dbReference type="PRINTS" id="PR00889">
    <property type="entry name" value="CALPONIN"/>
</dbReference>
<dbReference type="FunFam" id="1.10.418.10:FF:000040">
    <property type="entry name" value="Calponin"/>
    <property type="match status" value="1"/>
</dbReference>
<dbReference type="Pfam" id="PF00307">
    <property type="entry name" value="CH"/>
    <property type="match status" value="1"/>
</dbReference>
<dbReference type="InterPro" id="IPR000557">
    <property type="entry name" value="Calponin_repeat"/>
</dbReference>
<sequence length="684" mass="71757">KEELVRIQKRTRNAPGFAVAQSPAFSAAHLDAGRGARVGPKPRPFPRRQQGGGQTHRCGGLRGAGRSRCPWGPLVSGPGAPRPLVVFPAGGAPRPAGAEPGAGARTRGPLPPPARGAAAGARTGTRGLGGGSPRTPTPGRARCSVPPAPPPAPPRCSPPAPPPPRCSPPAPAPPPPGCNLPPRCSRPRLHPLAPPLPPLPRPDPAPRPPPRCSPPGPGPAPARLQPPAPLQPRPGCIPSPRPDPAPRPPPLPAGAGLAAGRAGRARRPRPGGQSLQARGGAGRGAGGGGDGARAGGRPRGQSERAAEAPPAPAAVWASPRRRGASSEVCAAATARGRRGKPSGIAERSPCPPRAAMTHFNKGPSYGLSAEVKNKIASKYDHQAEEDLRNWIEEVTGMSIGTNFQLGLKDGIILCELINKLQPGSVKKVNESSLNWPQLENIGNFIKAIQAYGMKPHDIFEANDLFENGNMTQVQTTLVALAGLAKTKGFHTTIDIGVKYAEKQTRRFDEGKLKAGQSVIGLQMGTNKCASQAGMTAYGTRRHLYDPKMQTDKPFDQTTISLQMGTNKGASQAGMLAPGTRRDIYDQKLTLQPVDNSTISLQMGTNKVASQKGMSVYGLGRQVYDPKYCAAPTEPVIHNGSQGTGTNGSEISDSDYQAEYPEEYPGEYPDDYPRDYQYGDQGIDY</sequence>
<dbReference type="InterPro" id="IPR001997">
    <property type="entry name" value="Calponin/LIMCH1"/>
</dbReference>
<feature type="compositionally biased region" description="Low complexity" evidence="7">
    <location>
        <begin position="88"/>
        <end position="108"/>
    </location>
</feature>
<dbReference type="GO" id="GO:0003779">
    <property type="term" value="F:actin binding"/>
    <property type="evidence" value="ECO:0007669"/>
    <property type="project" value="UniProtKB-KW"/>
</dbReference>
<dbReference type="Gene3D" id="1.10.418.10">
    <property type="entry name" value="Calponin-like domain"/>
    <property type="match status" value="1"/>
</dbReference>
<evidence type="ECO:0000313" key="10">
    <source>
        <dbReference type="Proteomes" id="UP000694542"/>
    </source>
</evidence>
<evidence type="ECO:0000259" key="8">
    <source>
        <dbReference type="PROSITE" id="PS50021"/>
    </source>
</evidence>
<dbReference type="SMART" id="SM00033">
    <property type="entry name" value="CH"/>
    <property type="match status" value="1"/>
</dbReference>
<dbReference type="InterPro" id="IPR050606">
    <property type="entry name" value="Calponin-like"/>
</dbReference>
<dbReference type="SUPFAM" id="SSF47576">
    <property type="entry name" value="Calponin-homology domain, CH-domain"/>
    <property type="match status" value="1"/>
</dbReference>
<dbReference type="Ensembl" id="ENSCAFT00040006525.1">
    <property type="protein sequence ID" value="ENSCAFP00040005641.1"/>
    <property type="gene ID" value="ENSCAFG00040003429.1"/>
</dbReference>
<evidence type="ECO:0000256" key="5">
    <source>
        <dbReference type="ARBA" id="ARBA00025109"/>
    </source>
</evidence>
<feature type="compositionally biased region" description="Pro residues" evidence="7">
    <location>
        <begin position="192"/>
        <end position="252"/>
    </location>
</feature>
<organism evidence="9 10">
    <name type="scientific">Canis lupus familiaris</name>
    <name type="common">Dog</name>
    <name type="synonym">Canis familiaris</name>
    <dbReference type="NCBI Taxonomy" id="9615"/>
    <lineage>
        <taxon>Eukaryota</taxon>
        <taxon>Metazoa</taxon>
        <taxon>Chordata</taxon>
        <taxon>Craniata</taxon>
        <taxon>Vertebrata</taxon>
        <taxon>Euteleostomi</taxon>
        <taxon>Mammalia</taxon>
        <taxon>Eutheria</taxon>
        <taxon>Laurasiatheria</taxon>
        <taxon>Carnivora</taxon>
        <taxon>Caniformia</taxon>
        <taxon>Canidae</taxon>
        <taxon>Canis</taxon>
    </lineage>
</organism>
<keyword evidence="3 6" id="KW-0112">Calmodulin-binding</keyword>
<dbReference type="PROSITE" id="PS50021">
    <property type="entry name" value="CH"/>
    <property type="match status" value="1"/>
</dbReference>
<feature type="region of interest" description="Disordered" evidence="7">
    <location>
        <begin position="28"/>
        <end position="64"/>
    </location>
</feature>
<dbReference type="CDD" id="cd21284">
    <property type="entry name" value="CH_CNN3"/>
    <property type="match status" value="1"/>
</dbReference>
<feature type="compositionally biased region" description="Low complexity" evidence="7">
    <location>
        <begin position="253"/>
        <end position="262"/>
    </location>
</feature>
<comment type="function">
    <text evidence="5 6">Thin filament-associated protein that is implicated in the regulation and modulation of smooth muscle contraction. It is capable of binding to actin, calmodulin and tropomyosin. The interaction of calponin with actin inhibits the actomyosin Mg-ATPase activity.</text>
</comment>
<dbReference type="Proteomes" id="UP000694542">
    <property type="component" value="Chromosome 6"/>
</dbReference>
<keyword evidence="2" id="KW-0677">Repeat</keyword>
<feature type="compositionally biased region" description="Acidic residues" evidence="7">
    <location>
        <begin position="659"/>
        <end position="669"/>
    </location>
</feature>
<evidence type="ECO:0000256" key="6">
    <source>
        <dbReference type="RuleBase" id="RU361224"/>
    </source>
</evidence>
<dbReference type="PROSITE" id="PS01052">
    <property type="entry name" value="CALPONIN_1"/>
    <property type="match status" value="2"/>
</dbReference>
<feature type="region of interest" description="Disordered" evidence="7">
    <location>
        <begin position="85"/>
        <end position="353"/>
    </location>
</feature>
<dbReference type="PANTHER" id="PTHR47385">
    <property type="entry name" value="CALPONIN"/>
    <property type="match status" value="1"/>
</dbReference>
<evidence type="ECO:0000256" key="4">
    <source>
        <dbReference type="ARBA" id="ARBA00023203"/>
    </source>
</evidence>
<dbReference type="OrthoDB" id="21595at2759"/>
<evidence type="ECO:0000256" key="1">
    <source>
        <dbReference type="ARBA" id="ARBA00009631"/>
    </source>
</evidence>
<feature type="region of interest" description="Disordered" evidence="7">
    <location>
        <begin position="634"/>
        <end position="684"/>
    </location>
</feature>
<evidence type="ECO:0000313" key="9">
    <source>
        <dbReference type="Ensembl" id="ENSCAFP00040005641.1"/>
    </source>
</evidence>
<feature type="compositionally biased region" description="Gly residues" evidence="7">
    <location>
        <begin position="279"/>
        <end position="298"/>
    </location>
</feature>
<dbReference type="InterPro" id="IPR001715">
    <property type="entry name" value="CH_dom"/>
</dbReference>
<protein>
    <recommendedName>
        <fullName evidence="6">Calponin</fullName>
    </recommendedName>
</protein>
<proteinExistence type="inferred from homology"/>
<keyword evidence="4 6" id="KW-0009">Actin-binding</keyword>
<gene>
    <name evidence="9" type="primary">CNN3</name>
</gene>
<name>A0A8C0Q632_CANLF</name>